<dbReference type="AlphaFoldDB" id="A0A520MQ09"/>
<dbReference type="InterPro" id="IPR003789">
    <property type="entry name" value="Asn/Gln_tRNA_amidoTrase-B-like"/>
</dbReference>
<dbReference type="EMBL" id="SHBI01000001">
    <property type="protein sequence ID" value="RZO23303.1"/>
    <property type="molecule type" value="Genomic_DNA"/>
</dbReference>
<dbReference type="InterPro" id="IPR042184">
    <property type="entry name" value="YqeY/Aim41_N"/>
</dbReference>
<dbReference type="Pfam" id="PF09424">
    <property type="entry name" value="YqeY"/>
    <property type="match status" value="1"/>
</dbReference>
<dbReference type="Gene3D" id="1.10.10.410">
    <property type="match status" value="1"/>
</dbReference>
<sequence length="148" mass="16416">MSLLSEIQSDLKQAMLDKDELTRDTLRMFKSEVQKFEIDNKETADDAKVLQIINKMIKQRNDSITQFTNGGRSDLAEKEQSEVDILSKYKPQQLNEAEITSKVKTAITESGAASMQDIGKVMGILKTSIASGTADMGIVSKIVKEQLS</sequence>
<dbReference type="PANTHER" id="PTHR28055">
    <property type="entry name" value="ALTERED INHERITANCE OF MITOCHONDRIA PROTEIN 41, MITOCHONDRIAL"/>
    <property type="match status" value="1"/>
</dbReference>
<dbReference type="Proteomes" id="UP000315782">
    <property type="component" value="Unassembled WGS sequence"/>
</dbReference>
<reference evidence="1 2" key="1">
    <citation type="submission" date="2019-02" db="EMBL/GenBank/DDBJ databases">
        <title>Prokaryotic population dynamics and viral predation in marine succession experiment using metagenomics: the confinement effect.</title>
        <authorList>
            <person name="Haro-Moreno J.M."/>
            <person name="Rodriguez-Valera F."/>
            <person name="Lopez-Perez M."/>
        </authorList>
    </citation>
    <scope>NUCLEOTIDE SEQUENCE [LARGE SCALE GENOMIC DNA]</scope>
    <source>
        <strain evidence="1">MED-G163</strain>
    </source>
</reference>
<evidence type="ECO:0000313" key="1">
    <source>
        <dbReference type="EMBL" id="RZO23303.1"/>
    </source>
</evidence>
<dbReference type="PANTHER" id="PTHR28055:SF1">
    <property type="entry name" value="ALTERED INHERITANCE OF MITOCHONDRIA PROTEIN 41, MITOCHONDRIAL"/>
    <property type="match status" value="1"/>
</dbReference>
<evidence type="ECO:0000313" key="2">
    <source>
        <dbReference type="Proteomes" id="UP000315782"/>
    </source>
</evidence>
<accession>A0A520MQ09</accession>
<dbReference type="SUPFAM" id="SSF89095">
    <property type="entry name" value="GatB/YqeY motif"/>
    <property type="match status" value="1"/>
</dbReference>
<proteinExistence type="predicted"/>
<comment type="caution">
    <text evidence="1">The sequence shown here is derived from an EMBL/GenBank/DDBJ whole genome shotgun (WGS) entry which is preliminary data.</text>
</comment>
<organism evidence="1 2">
    <name type="scientific">SAR86 cluster bacterium</name>
    <dbReference type="NCBI Taxonomy" id="2030880"/>
    <lineage>
        <taxon>Bacteria</taxon>
        <taxon>Pseudomonadati</taxon>
        <taxon>Pseudomonadota</taxon>
        <taxon>Gammaproteobacteria</taxon>
        <taxon>SAR86 cluster</taxon>
    </lineage>
</organism>
<dbReference type="GO" id="GO:0016884">
    <property type="term" value="F:carbon-nitrogen ligase activity, with glutamine as amido-N-donor"/>
    <property type="evidence" value="ECO:0007669"/>
    <property type="project" value="InterPro"/>
</dbReference>
<dbReference type="InterPro" id="IPR023168">
    <property type="entry name" value="GatB_Yqey_C_2"/>
</dbReference>
<dbReference type="Gene3D" id="1.10.1510.10">
    <property type="entry name" value="Uncharacterised protein YqeY/AIM41 PF09424, N-terminal domain"/>
    <property type="match status" value="1"/>
</dbReference>
<name>A0A520MQ09_9GAMM</name>
<protein>
    <submittedName>
        <fullName evidence="1">GatB/YqeY domain-containing protein</fullName>
    </submittedName>
</protein>
<gene>
    <name evidence="1" type="ORF">EVA96_00625</name>
</gene>
<dbReference type="InterPro" id="IPR019004">
    <property type="entry name" value="YqeY/Aim41"/>
</dbReference>